<dbReference type="RefSeq" id="WP_310891547.1">
    <property type="nucleotide sequence ID" value="NZ_BAAAGR010000001.1"/>
</dbReference>
<dbReference type="Gene3D" id="3.40.190.10">
    <property type="entry name" value="Periplasmic binding protein-like II"/>
    <property type="match status" value="2"/>
</dbReference>
<sequence>MRRTAASVLATAIAGALLAGCAGASGPEVVRFHLSKPEAIPYFRDLIREYNASQDDVEVILDSSSNLQAGFLRGNPPDLGLLNYNMEMARFMERGALSDLSDMPEAERIRPEVQDLVDQYATYPGRTSVLPYSVMAASVIYNKEIFAEQGLEVPQTWDEFIAVCDALTEAGITPIYGTFKDPWTVAQGSFDYTVGGAVDVAEFYDALNAEGTDVGPDSEVSFQKTLLDPVERMTLLADEYTNADAASRGYGDGNLAFAQGQAAMYFQGPWAFGEIAKTSPDLELGTFPLPMTDDPDDLEVRVNIDLAAWIPEASRNQEGAREFLAYLFRPEVMDAYNAAQLGYGTTVDAAPVTDPRILGMKEYFDEARFYQGASKAIPLTIPAENYLQGIVLGANPESTLATMDADWARLALRQ</sequence>
<comment type="caution">
    <text evidence="2">The sequence shown here is derived from an EMBL/GenBank/DDBJ whole genome shotgun (WGS) entry which is preliminary data.</text>
</comment>
<dbReference type="PROSITE" id="PS51257">
    <property type="entry name" value="PROKAR_LIPOPROTEIN"/>
    <property type="match status" value="1"/>
</dbReference>
<dbReference type="GeneID" id="301458001"/>
<dbReference type="InterPro" id="IPR006059">
    <property type="entry name" value="SBP"/>
</dbReference>
<protein>
    <submittedName>
        <fullName evidence="2">Extracellular solute-binding protein</fullName>
    </submittedName>
</protein>
<keyword evidence="1" id="KW-0732">Signal</keyword>
<name>A0AAJ2LW64_9MICO</name>
<evidence type="ECO:0000313" key="3">
    <source>
        <dbReference type="Proteomes" id="UP001183582"/>
    </source>
</evidence>
<dbReference type="AlphaFoldDB" id="A0AAJ2LW64"/>
<dbReference type="Pfam" id="PF01547">
    <property type="entry name" value="SBP_bac_1"/>
    <property type="match status" value="1"/>
</dbReference>
<proteinExistence type="predicted"/>
<feature type="signal peptide" evidence="1">
    <location>
        <begin position="1"/>
        <end position="24"/>
    </location>
</feature>
<evidence type="ECO:0000313" key="2">
    <source>
        <dbReference type="EMBL" id="MDS0245397.1"/>
    </source>
</evidence>
<dbReference type="EMBL" id="JAHWXH010000001">
    <property type="protein sequence ID" value="MDS0245397.1"/>
    <property type="molecule type" value="Genomic_DNA"/>
</dbReference>
<evidence type="ECO:0000256" key="1">
    <source>
        <dbReference type="SAM" id="SignalP"/>
    </source>
</evidence>
<feature type="chain" id="PRO_5042508322" evidence="1">
    <location>
        <begin position="25"/>
        <end position="414"/>
    </location>
</feature>
<dbReference type="InterPro" id="IPR050490">
    <property type="entry name" value="Bact_solute-bd_prot1"/>
</dbReference>
<dbReference type="PANTHER" id="PTHR43649">
    <property type="entry name" value="ARABINOSE-BINDING PROTEIN-RELATED"/>
    <property type="match status" value="1"/>
</dbReference>
<accession>A0AAJ2LW64</accession>
<dbReference type="Proteomes" id="UP001183582">
    <property type="component" value="Unassembled WGS sequence"/>
</dbReference>
<reference evidence="2 3" key="1">
    <citation type="submission" date="2021-06" db="EMBL/GenBank/DDBJ databases">
        <title>Genome-based taxonomic framework of Microbacterium strains isolated from marine environment, the description of four new species and reclassification of four preexisting species.</title>
        <authorList>
            <person name="Lee S.D."/>
            <person name="Kim S.-M."/>
            <person name="Byeon Y.-S."/>
            <person name="Yang H.L."/>
            <person name="Kim I.S."/>
        </authorList>
    </citation>
    <scope>NUCLEOTIDE SEQUENCE [LARGE SCALE GENOMIC DNA]</scope>
    <source>
        <strain evidence="2 3">KACC 20514</strain>
    </source>
</reference>
<dbReference type="SUPFAM" id="SSF53850">
    <property type="entry name" value="Periplasmic binding protein-like II"/>
    <property type="match status" value="1"/>
</dbReference>
<organism evidence="2 3">
    <name type="scientific">Microbacterium aurantiacum</name>
    <dbReference type="NCBI Taxonomy" id="162393"/>
    <lineage>
        <taxon>Bacteria</taxon>
        <taxon>Bacillati</taxon>
        <taxon>Actinomycetota</taxon>
        <taxon>Actinomycetes</taxon>
        <taxon>Micrococcales</taxon>
        <taxon>Microbacteriaceae</taxon>
        <taxon>Microbacterium</taxon>
    </lineage>
</organism>
<gene>
    <name evidence="2" type="ORF">KZC50_07190</name>
</gene>